<dbReference type="Pfam" id="PF02365">
    <property type="entry name" value="NAM"/>
    <property type="match status" value="1"/>
</dbReference>
<keyword evidence="4" id="KW-0539">Nucleus</keyword>
<dbReference type="PROSITE" id="PS51005">
    <property type="entry name" value="NAC"/>
    <property type="match status" value="1"/>
</dbReference>
<dbReference type="InterPro" id="IPR003441">
    <property type="entry name" value="NAC-dom"/>
</dbReference>
<evidence type="ECO:0000256" key="2">
    <source>
        <dbReference type="ARBA" id="ARBA00023125"/>
    </source>
</evidence>
<keyword evidence="2" id="KW-0238">DNA-binding</keyword>
<proteinExistence type="predicted"/>
<keyword evidence="3" id="KW-0804">Transcription</keyword>
<evidence type="ECO:0000259" key="5">
    <source>
        <dbReference type="PROSITE" id="PS51005"/>
    </source>
</evidence>
<dbReference type="Proteomes" id="UP001634393">
    <property type="component" value="Unassembled WGS sequence"/>
</dbReference>
<dbReference type="PANTHER" id="PTHR31719">
    <property type="entry name" value="NAC TRANSCRIPTION FACTOR 56"/>
    <property type="match status" value="1"/>
</dbReference>
<dbReference type="AlphaFoldDB" id="A0ABD3TCJ5"/>
<feature type="domain" description="NAC" evidence="5">
    <location>
        <begin position="7"/>
        <end position="155"/>
    </location>
</feature>
<dbReference type="EMBL" id="JBJXBP010000004">
    <property type="protein sequence ID" value="KAL3834331.1"/>
    <property type="molecule type" value="Genomic_DNA"/>
</dbReference>
<evidence type="ECO:0000313" key="7">
    <source>
        <dbReference type="Proteomes" id="UP001634393"/>
    </source>
</evidence>
<sequence length="358" mass="41619">MEYVEVFPPGYHFNPTDDELIVHYLKKKMMNEPIPYSKIPEVNIYQYNPQQLSEKFPPLEENILYFFTPRDRKFQCSNRVNRVAGNGNWKATAKDKSVCYNGEVVGFKKVLVFYEGNSKTNWIMYEYSLKEHNPKRKSTNNMRMDDWVLCRIHNRDDKSLKGKNRQVVVSVPNENYIQPSPQSIDIGCLFSNGLINNFEDCVPPPSEYVLNEDPPQNIDIGGPFSNEVHVLPPSEYVLNEDHQRIDIGGLFSNGLINNCEDRVLSPCKYVLNEDLQHRLDNLQSNVQFNDNYLQPGFHDVEENPFTNNYLNEEFFQEADDQIKRLKTTNCDVSNVDGFDDFCKNLETLLSDEEELALN</sequence>
<keyword evidence="7" id="KW-1185">Reference proteome</keyword>
<comment type="caution">
    <text evidence="6">The sequence shown here is derived from an EMBL/GenBank/DDBJ whole genome shotgun (WGS) entry which is preliminary data.</text>
</comment>
<dbReference type="SUPFAM" id="SSF101941">
    <property type="entry name" value="NAC domain"/>
    <property type="match status" value="1"/>
</dbReference>
<dbReference type="PANTHER" id="PTHR31719:SF160">
    <property type="entry name" value="NAC TRANSCRIPTION FACTOR 29-LIKE"/>
    <property type="match status" value="1"/>
</dbReference>
<keyword evidence="1" id="KW-0805">Transcription regulation</keyword>
<evidence type="ECO:0000256" key="3">
    <source>
        <dbReference type="ARBA" id="ARBA00023163"/>
    </source>
</evidence>
<accession>A0ABD3TCJ5</accession>
<evidence type="ECO:0000256" key="4">
    <source>
        <dbReference type="ARBA" id="ARBA00023242"/>
    </source>
</evidence>
<reference evidence="6 7" key="1">
    <citation type="submission" date="2024-12" db="EMBL/GenBank/DDBJ databases">
        <title>The unique morphological basis and parallel evolutionary history of personate flowers in Penstemon.</title>
        <authorList>
            <person name="Depatie T.H."/>
            <person name="Wessinger C.A."/>
        </authorList>
    </citation>
    <scope>NUCLEOTIDE SEQUENCE [LARGE SCALE GENOMIC DNA]</scope>
    <source>
        <strain evidence="6">WTNN_2</strain>
        <tissue evidence="6">Leaf</tissue>
    </source>
</reference>
<organism evidence="6 7">
    <name type="scientific">Penstemon smallii</name>
    <dbReference type="NCBI Taxonomy" id="265156"/>
    <lineage>
        <taxon>Eukaryota</taxon>
        <taxon>Viridiplantae</taxon>
        <taxon>Streptophyta</taxon>
        <taxon>Embryophyta</taxon>
        <taxon>Tracheophyta</taxon>
        <taxon>Spermatophyta</taxon>
        <taxon>Magnoliopsida</taxon>
        <taxon>eudicotyledons</taxon>
        <taxon>Gunneridae</taxon>
        <taxon>Pentapetalae</taxon>
        <taxon>asterids</taxon>
        <taxon>lamiids</taxon>
        <taxon>Lamiales</taxon>
        <taxon>Plantaginaceae</taxon>
        <taxon>Cheloneae</taxon>
        <taxon>Penstemon</taxon>
    </lineage>
</organism>
<name>A0ABD3TCJ5_9LAMI</name>
<evidence type="ECO:0000313" key="6">
    <source>
        <dbReference type="EMBL" id="KAL3834331.1"/>
    </source>
</evidence>
<protein>
    <recommendedName>
        <fullName evidence="5">NAC domain-containing protein</fullName>
    </recommendedName>
</protein>
<dbReference type="Gene3D" id="2.170.150.80">
    <property type="entry name" value="NAC domain"/>
    <property type="match status" value="1"/>
</dbReference>
<evidence type="ECO:0000256" key="1">
    <source>
        <dbReference type="ARBA" id="ARBA00023015"/>
    </source>
</evidence>
<gene>
    <name evidence="6" type="ORF">ACJIZ3_009067</name>
</gene>
<dbReference type="InterPro" id="IPR036093">
    <property type="entry name" value="NAC_dom_sf"/>
</dbReference>
<dbReference type="GO" id="GO:0003677">
    <property type="term" value="F:DNA binding"/>
    <property type="evidence" value="ECO:0007669"/>
    <property type="project" value="UniProtKB-KW"/>
</dbReference>